<comment type="caution">
    <text evidence="2">The sequence shown here is derived from an EMBL/GenBank/DDBJ whole genome shotgun (WGS) entry which is preliminary data.</text>
</comment>
<dbReference type="Proteomes" id="UP001239445">
    <property type="component" value="Unassembled WGS sequence"/>
</dbReference>
<keyword evidence="1" id="KW-0812">Transmembrane</keyword>
<evidence type="ECO:0000256" key="1">
    <source>
        <dbReference type="SAM" id="Phobius"/>
    </source>
</evidence>
<feature type="transmembrane region" description="Helical" evidence="1">
    <location>
        <begin position="330"/>
        <end position="349"/>
    </location>
</feature>
<organism evidence="2 3">
    <name type="scientific">Echria macrotheca</name>
    <dbReference type="NCBI Taxonomy" id="438768"/>
    <lineage>
        <taxon>Eukaryota</taxon>
        <taxon>Fungi</taxon>
        <taxon>Dikarya</taxon>
        <taxon>Ascomycota</taxon>
        <taxon>Pezizomycotina</taxon>
        <taxon>Sordariomycetes</taxon>
        <taxon>Sordariomycetidae</taxon>
        <taxon>Sordariales</taxon>
        <taxon>Schizotheciaceae</taxon>
        <taxon>Echria</taxon>
    </lineage>
</organism>
<gene>
    <name evidence="2" type="ORF">QBC47DRAFT_380387</name>
</gene>
<dbReference type="EMBL" id="MU839833">
    <property type="protein sequence ID" value="KAK1755432.1"/>
    <property type="molecule type" value="Genomic_DNA"/>
</dbReference>
<name>A0AAJ0BCD0_9PEZI</name>
<evidence type="ECO:0000313" key="3">
    <source>
        <dbReference type="Proteomes" id="UP001239445"/>
    </source>
</evidence>
<dbReference type="AlphaFoldDB" id="A0AAJ0BCD0"/>
<accession>A0AAJ0BCD0</accession>
<evidence type="ECO:0000313" key="2">
    <source>
        <dbReference type="EMBL" id="KAK1755432.1"/>
    </source>
</evidence>
<keyword evidence="1" id="KW-1133">Transmembrane helix</keyword>
<reference evidence="2" key="1">
    <citation type="submission" date="2023-06" db="EMBL/GenBank/DDBJ databases">
        <title>Genome-scale phylogeny and comparative genomics of the fungal order Sordariales.</title>
        <authorList>
            <consortium name="Lawrence Berkeley National Laboratory"/>
            <person name="Hensen N."/>
            <person name="Bonometti L."/>
            <person name="Westerberg I."/>
            <person name="Brannstrom I.O."/>
            <person name="Guillou S."/>
            <person name="Cros-Aarteil S."/>
            <person name="Calhoun S."/>
            <person name="Haridas S."/>
            <person name="Kuo A."/>
            <person name="Mondo S."/>
            <person name="Pangilinan J."/>
            <person name="Riley R."/>
            <person name="Labutti K."/>
            <person name="Andreopoulos B."/>
            <person name="Lipzen A."/>
            <person name="Chen C."/>
            <person name="Yanf M."/>
            <person name="Daum C."/>
            <person name="Ng V."/>
            <person name="Clum A."/>
            <person name="Steindorff A."/>
            <person name="Ohm R."/>
            <person name="Martin F."/>
            <person name="Silar P."/>
            <person name="Natvig D."/>
            <person name="Lalanne C."/>
            <person name="Gautier V."/>
            <person name="Ament-Velasquez S.L."/>
            <person name="Kruys A."/>
            <person name="Hutchinson M.I."/>
            <person name="Powell A.J."/>
            <person name="Barry K."/>
            <person name="Miller A.N."/>
            <person name="Grigoriev I.V."/>
            <person name="Debuchy R."/>
            <person name="Gladieux P."/>
            <person name="Thoren M.H."/>
            <person name="Johannesson H."/>
        </authorList>
    </citation>
    <scope>NUCLEOTIDE SEQUENCE</scope>
    <source>
        <strain evidence="2">PSN4</strain>
    </source>
</reference>
<keyword evidence="1" id="KW-0472">Membrane</keyword>
<protein>
    <submittedName>
        <fullName evidence="2">Uncharacterized protein</fullName>
    </submittedName>
</protein>
<proteinExistence type="predicted"/>
<sequence>MAHSSIDAELIEAHALQLLRGSSYTQDQTSPPNRLFNGDHTTQLTHDAFAEYYGQQWHLIAGHGDGQYVATQTPKDMDRVIELIRQGDTREAILSELRSTTNAPEEACLNSINLAARLITMMKFGVVKHQAVPRRYIHWDSGPLRDFVKDYLNVAPALGYELVRLPKAFNAWSVEMIGGIQVGFTDNLADHLLLVEDDSKVLIFHHASFLEYQILQDHQSSSNSSPIFPPGFVNETLRTLALLFPQSEFATHRRRKNPKSSWLQTLKERHSHCKVDPRLTRCGNLQVEDRQIERFVFWRDRLVILKQAYDDATPKTISQWWYDRRNSVQWYTFWVAVLVFVVTTFLGVVQCVEGAMQVYVSYKTAS</sequence>
<keyword evidence="3" id="KW-1185">Reference proteome</keyword>